<dbReference type="InterPro" id="IPR002885">
    <property type="entry name" value="PPR_rpt"/>
</dbReference>
<proteinExistence type="inferred from homology"/>
<sequence length="501" mass="55538">MELGQFVQQRSAAEVFQHAARMKEQGIKPNYATYESLLEACKDAALVDEAMAVFEDMLANGIMPQRPIFHHLIQAVRYEPVETALKIWNLMLARGISPTEATYELLITNLARYDMFEFALQKLAEMGDAGLKPTLKIAQSIITMACDLGHPRLAVELAEGFERSSVRRLDGVVWVKCLIASAEALYADGVLTCWEQVVQKMKITPDEGCCISVLHTAGRHGLSSLAPSVVEVLQSMNVTWEEHHFAPVVEAFCRDGNLKEAFGVLELMRTNDVPPTLETASPIYEAISGSADSLDDAYAILVDMHEGSRTVDVAAFNVVIQACVALLDLQRALGTYQSASELNVKPNADTYNLLLSACVTAGHRQLGDRLINDMREAGIAPDVRTYERLILLCLTQPTYEDAFYYLEEMKTRSLRPTLLIYESIVRKCFSAGDSRHQLALDEMVEQGYEIHGKLKNFLEGSQNRFEPKAKNFAPQKGNAEGEQSVEGAQTAQEEQVQAPPS</sequence>
<evidence type="ECO:0000259" key="7">
    <source>
        <dbReference type="Pfam" id="PF17177"/>
    </source>
</evidence>
<comment type="caution">
    <text evidence="9">The sequence shown here is derived from an EMBL/GenBank/DDBJ whole genome shotgun (WGS) entry which is preliminary data.</text>
</comment>
<dbReference type="PROSITE" id="PS51375">
    <property type="entry name" value="PPR"/>
    <property type="match status" value="4"/>
</dbReference>
<dbReference type="Pfam" id="PF23276">
    <property type="entry name" value="TPR_24"/>
    <property type="match status" value="1"/>
</dbReference>
<dbReference type="Proteomes" id="UP000703269">
    <property type="component" value="Unassembled WGS sequence"/>
</dbReference>
<feature type="domain" description="PROP1-like PPR" evidence="7">
    <location>
        <begin position="9"/>
        <end position="107"/>
    </location>
</feature>
<dbReference type="NCBIfam" id="TIGR00756">
    <property type="entry name" value="PPR"/>
    <property type="match status" value="3"/>
</dbReference>
<comment type="similarity">
    <text evidence="1">Belongs to the CCM1 family.</text>
</comment>
<evidence type="ECO:0000256" key="1">
    <source>
        <dbReference type="ARBA" id="ARBA00006192"/>
    </source>
</evidence>
<feature type="domain" description="Pentatricopeptide repeat-containing protein-mitochondrial" evidence="8">
    <location>
        <begin position="207"/>
        <end position="338"/>
    </location>
</feature>
<dbReference type="OrthoDB" id="185373at2759"/>
<evidence type="ECO:0000256" key="2">
    <source>
        <dbReference type="ARBA" id="ARBA00022737"/>
    </source>
</evidence>
<dbReference type="Pfam" id="PF13812">
    <property type="entry name" value="PPR_3"/>
    <property type="match status" value="1"/>
</dbReference>
<feature type="repeat" description="PPR" evidence="5">
    <location>
        <begin position="30"/>
        <end position="64"/>
    </location>
</feature>
<organism evidence="9 10">
    <name type="scientific">Phanerochaete sordida</name>
    <dbReference type="NCBI Taxonomy" id="48140"/>
    <lineage>
        <taxon>Eukaryota</taxon>
        <taxon>Fungi</taxon>
        <taxon>Dikarya</taxon>
        <taxon>Basidiomycota</taxon>
        <taxon>Agaricomycotina</taxon>
        <taxon>Agaricomycetes</taxon>
        <taxon>Polyporales</taxon>
        <taxon>Phanerochaetaceae</taxon>
        <taxon>Phanerochaete</taxon>
    </lineage>
</organism>
<keyword evidence="10" id="KW-1185">Reference proteome</keyword>
<dbReference type="Gene3D" id="1.25.40.10">
    <property type="entry name" value="Tetratricopeptide repeat domain"/>
    <property type="match status" value="4"/>
</dbReference>
<reference evidence="9 10" key="1">
    <citation type="submission" date="2021-08" db="EMBL/GenBank/DDBJ databases">
        <title>Draft Genome Sequence of Phanerochaete sordida strain YK-624.</title>
        <authorList>
            <person name="Mori T."/>
            <person name="Dohra H."/>
            <person name="Suzuki T."/>
            <person name="Kawagishi H."/>
            <person name="Hirai H."/>
        </authorList>
    </citation>
    <scope>NUCLEOTIDE SEQUENCE [LARGE SCALE GENOMIC DNA]</scope>
    <source>
        <strain evidence="9 10">YK-624</strain>
    </source>
</reference>
<dbReference type="Pfam" id="PF17177">
    <property type="entry name" value="PPR_long"/>
    <property type="match status" value="1"/>
</dbReference>
<dbReference type="InterPro" id="IPR011990">
    <property type="entry name" value="TPR-like_helical_dom_sf"/>
</dbReference>
<accession>A0A9P3LGD0</accession>
<evidence type="ECO:0000256" key="5">
    <source>
        <dbReference type="PROSITE-ProRule" id="PRU00708"/>
    </source>
</evidence>
<dbReference type="PANTHER" id="PTHR47447:SF17">
    <property type="entry name" value="OS12G0638900 PROTEIN"/>
    <property type="match status" value="1"/>
</dbReference>
<evidence type="ECO:0000256" key="6">
    <source>
        <dbReference type="SAM" id="MobiDB-lite"/>
    </source>
</evidence>
<feature type="repeat" description="PPR" evidence="5">
    <location>
        <begin position="99"/>
        <end position="133"/>
    </location>
</feature>
<comment type="function">
    <text evidence="3">Regulates mitochondrial small subunit maturation by controlling 15S rRNA 5'-end processing. Localizes to the 5' precursor of the 15S rRNA in a position that is subsequently occupied by mS47 in the mature yeast mtSSU. Uses structure and sequence-specific RNA recognition, binding to a single-stranded region of the precursor and specifically recognizing bases -6 to -1. The exchange of Ccm1 for mS47 is coupled to the irreversible removal of precursor rRNA that is accompanied by conformational changes of the mitoribosomal proteins uS5m and mS26. These conformational changes signal completion of 5'-end rRNA processing through protection of the mature 5'-end of the 15S rRNA and stabilization of mS47. The removal of the 5' precursor together with the dissociation of Ccm1 may be catalyzed by the 5'-3' exoribonuclease Pet127. Involved in the specific removal of group I introns in mitochondrial encoded transcripts.</text>
</comment>
<dbReference type="AlphaFoldDB" id="A0A9P3LGD0"/>
<feature type="repeat" description="PPR" evidence="5">
    <location>
        <begin position="347"/>
        <end position="381"/>
    </location>
</feature>
<comment type="subunit">
    <text evidence="4">Binds to mitochondrial small subunit 15S rRNA.</text>
</comment>
<dbReference type="InterPro" id="IPR033443">
    <property type="entry name" value="PROP1-like_PPR_dom"/>
</dbReference>
<dbReference type="PANTHER" id="PTHR47447">
    <property type="entry name" value="OS03G0856100 PROTEIN"/>
    <property type="match status" value="1"/>
</dbReference>
<evidence type="ECO:0008006" key="11">
    <source>
        <dbReference type="Google" id="ProtNLM"/>
    </source>
</evidence>
<evidence type="ECO:0000313" key="10">
    <source>
        <dbReference type="Proteomes" id="UP000703269"/>
    </source>
</evidence>
<feature type="compositionally biased region" description="Polar residues" evidence="6">
    <location>
        <begin position="486"/>
        <end position="495"/>
    </location>
</feature>
<feature type="repeat" description="PPR" evidence="5">
    <location>
        <begin position="241"/>
        <end position="275"/>
    </location>
</feature>
<dbReference type="EMBL" id="BPQB01000040">
    <property type="protein sequence ID" value="GJE94436.1"/>
    <property type="molecule type" value="Genomic_DNA"/>
</dbReference>
<gene>
    <name evidence="9" type="ORF">PsYK624_106060</name>
</gene>
<evidence type="ECO:0000256" key="3">
    <source>
        <dbReference type="ARBA" id="ARBA00044493"/>
    </source>
</evidence>
<dbReference type="InterPro" id="IPR057027">
    <property type="entry name" value="TPR_mt"/>
</dbReference>
<keyword evidence="2" id="KW-0677">Repeat</keyword>
<evidence type="ECO:0000313" key="9">
    <source>
        <dbReference type="EMBL" id="GJE94436.1"/>
    </source>
</evidence>
<feature type="region of interest" description="Disordered" evidence="6">
    <location>
        <begin position="465"/>
        <end position="501"/>
    </location>
</feature>
<protein>
    <recommendedName>
        <fullName evidence="11">Pentacotripeptide-repeat region of PRORP domain-containing protein</fullName>
    </recommendedName>
</protein>
<evidence type="ECO:0000259" key="8">
    <source>
        <dbReference type="Pfam" id="PF23276"/>
    </source>
</evidence>
<evidence type="ECO:0000256" key="4">
    <source>
        <dbReference type="ARBA" id="ARBA00044511"/>
    </source>
</evidence>
<name>A0A9P3LGD0_9APHY</name>